<gene>
    <name evidence="2" type="primary">LOC117563015</name>
</gene>
<evidence type="ECO:0000313" key="2">
    <source>
        <dbReference type="RefSeq" id="XP_034097020.1"/>
    </source>
</evidence>
<organism evidence="1 2">
    <name type="scientific">Gymnodraco acuticeps</name>
    <name type="common">Antarctic dragonfish</name>
    <dbReference type="NCBI Taxonomy" id="8218"/>
    <lineage>
        <taxon>Eukaryota</taxon>
        <taxon>Metazoa</taxon>
        <taxon>Chordata</taxon>
        <taxon>Craniata</taxon>
        <taxon>Vertebrata</taxon>
        <taxon>Euteleostomi</taxon>
        <taxon>Actinopterygii</taxon>
        <taxon>Neopterygii</taxon>
        <taxon>Teleostei</taxon>
        <taxon>Neoteleostei</taxon>
        <taxon>Acanthomorphata</taxon>
        <taxon>Eupercaria</taxon>
        <taxon>Perciformes</taxon>
        <taxon>Notothenioidei</taxon>
        <taxon>Bathydraconidae</taxon>
        <taxon>Gymnodraco</taxon>
    </lineage>
</organism>
<keyword evidence="1" id="KW-1185">Reference proteome</keyword>
<dbReference type="GeneID" id="117563015"/>
<dbReference type="KEGG" id="gacu:117563015"/>
<dbReference type="AlphaFoldDB" id="A0A6P8WHJ1"/>
<evidence type="ECO:0000313" key="1">
    <source>
        <dbReference type="Proteomes" id="UP000515161"/>
    </source>
</evidence>
<dbReference type="PANTHER" id="PTHR31025:SF27">
    <property type="entry name" value="SI:CH211-193K19.2-RELATED"/>
    <property type="match status" value="1"/>
</dbReference>
<protein>
    <submittedName>
        <fullName evidence="2">Uncharacterized protein LOC117563015</fullName>
    </submittedName>
</protein>
<dbReference type="RefSeq" id="XP_034097020.1">
    <property type="nucleotide sequence ID" value="XM_034241129.1"/>
</dbReference>
<name>A0A6P8WHJ1_GYMAC</name>
<dbReference type="PANTHER" id="PTHR31025">
    <property type="entry name" value="SI:CH211-196P9.1-RELATED"/>
    <property type="match status" value="1"/>
</dbReference>
<proteinExistence type="predicted"/>
<sequence>MEQETISLLAEQQKRNNRQSIKEKMAKALGYRRQEIVHRRPSIEGLLERWPALFHMEEVNAELMRITTFPLETKFLAQLDKHSTKLLQVIRSRGGVVKQKTTGILQVLDETVDITIRRECILKSLMIYLGEPVDHLIKEFQDAEAGELEQATMETFVTGKEDQFHRPKDVKVLIEGTEVLSGLPSVVTAFAMLFGLIYALKWGETCELVQAVNSSTYAAFIHNAPLPLYNQPNRVSLICRSI</sequence>
<accession>A0A6P8WHJ1</accession>
<dbReference type="Proteomes" id="UP000515161">
    <property type="component" value="Unplaced"/>
</dbReference>
<dbReference type="InParanoid" id="A0A6P8WHJ1"/>
<reference evidence="2" key="1">
    <citation type="submission" date="2025-08" db="UniProtKB">
        <authorList>
            <consortium name="RefSeq"/>
        </authorList>
    </citation>
    <scope>IDENTIFICATION</scope>
</reference>
<dbReference type="OrthoDB" id="8595960at2759"/>